<sequence length="83" mass="9116">MREQIRTILQENAHLPVAIATLSDDANLYDSGMSSHSTVNVMLALEDEFDIEFPPRLLKRGVFSSVLSIESAVRELVGATEAV</sequence>
<evidence type="ECO:0000259" key="1">
    <source>
        <dbReference type="PROSITE" id="PS50075"/>
    </source>
</evidence>
<feature type="domain" description="Carrier" evidence="1">
    <location>
        <begin position="1"/>
        <end position="80"/>
    </location>
</feature>
<gene>
    <name evidence="2" type="ORF">KTT_15950</name>
</gene>
<evidence type="ECO:0000313" key="3">
    <source>
        <dbReference type="Proteomes" id="UP000287352"/>
    </source>
</evidence>
<dbReference type="InterPro" id="IPR036736">
    <property type="entry name" value="ACP-like_sf"/>
</dbReference>
<dbReference type="PROSITE" id="PS50075">
    <property type="entry name" value="CARRIER"/>
    <property type="match status" value="1"/>
</dbReference>
<proteinExistence type="predicted"/>
<organism evidence="2 3">
    <name type="scientific">Tengunoibacter tsumagoiensis</name>
    <dbReference type="NCBI Taxonomy" id="2014871"/>
    <lineage>
        <taxon>Bacteria</taxon>
        <taxon>Bacillati</taxon>
        <taxon>Chloroflexota</taxon>
        <taxon>Ktedonobacteria</taxon>
        <taxon>Ktedonobacterales</taxon>
        <taxon>Dictyobacteraceae</taxon>
        <taxon>Tengunoibacter</taxon>
    </lineage>
</organism>
<dbReference type="SUPFAM" id="SSF47336">
    <property type="entry name" value="ACP-like"/>
    <property type="match status" value="1"/>
</dbReference>
<dbReference type="Gene3D" id="1.10.1200.10">
    <property type="entry name" value="ACP-like"/>
    <property type="match status" value="1"/>
</dbReference>
<comment type="caution">
    <text evidence="2">The sequence shown here is derived from an EMBL/GenBank/DDBJ whole genome shotgun (WGS) entry which is preliminary data.</text>
</comment>
<keyword evidence="3" id="KW-1185">Reference proteome</keyword>
<dbReference type="Pfam" id="PF00550">
    <property type="entry name" value="PP-binding"/>
    <property type="match status" value="1"/>
</dbReference>
<name>A0A401ZY04_9CHLR</name>
<dbReference type="AlphaFoldDB" id="A0A401ZY04"/>
<dbReference type="Proteomes" id="UP000287352">
    <property type="component" value="Unassembled WGS sequence"/>
</dbReference>
<evidence type="ECO:0000313" key="2">
    <source>
        <dbReference type="EMBL" id="GCE11736.1"/>
    </source>
</evidence>
<accession>A0A401ZY04</accession>
<dbReference type="RefSeq" id="WP_126579416.1">
    <property type="nucleotide sequence ID" value="NZ_BIFR01000001.1"/>
</dbReference>
<dbReference type="NCBIfam" id="NF005480">
    <property type="entry name" value="PRK07081.1"/>
    <property type="match status" value="1"/>
</dbReference>
<dbReference type="EMBL" id="BIFR01000001">
    <property type="protein sequence ID" value="GCE11736.1"/>
    <property type="molecule type" value="Genomic_DNA"/>
</dbReference>
<reference evidence="3" key="1">
    <citation type="submission" date="2018-12" db="EMBL/GenBank/DDBJ databases">
        <title>Tengunoibacter tsumagoiensis gen. nov., sp. nov., Dictyobacter kobayashii sp. nov., D. alpinus sp. nov., and D. joshuensis sp. nov. and description of Dictyobacteraceae fam. nov. within the order Ktedonobacterales isolated from Tengu-no-mugimeshi.</title>
        <authorList>
            <person name="Wang C.M."/>
            <person name="Zheng Y."/>
            <person name="Sakai Y."/>
            <person name="Toyoda A."/>
            <person name="Minakuchi Y."/>
            <person name="Abe K."/>
            <person name="Yokota A."/>
            <person name="Yabe S."/>
        </authorList>
    </citation>
    <scope>NUCLEOTIDE SEQUENCE [LARGE SCALE GENOMIC DNA]</scope>
    <source>
        <strain evidence="3">Uno3</strain>
    </source>
</reference>
<dbReference type="InterPro" id="IPR009081">
    <property type="entry name" value="PP-bd_ACP"/>
</dbReference>
<protein>
    <submittedName>
        <fullName evidence="2">Aminoacyl carrier protein</fullName>
    </submittedName>
</protein>
<dbReference type="OrthoDB" id="7284767at2"/>